<sequence length="141" mass="16562">MRRVIEQKTPHKNTLTDDKIKSILEEVLHKPPEPAETLRQYDKRELNKIIRNTVKSSEIVASSILSISDIHKAQEIAKGYDIPIVTPEEQLTSIGYAIEEYVRKYKSIEGLREVLKENPDYYLESILTEWEFYQEVLKKEE</sequence>
<name>A0A7C5JYE2_THELI</name>
<accession>A0A7C5JYE2</accession>
<evidence type="ECO:0000313" key="1">
    <source>
        <dbReference type="EMBL" id="HHI00061.1"/>
    </source>
</evidence>
<organism evidence="1">
    <name type="scientific">Thermococcus litoralis</name>
    <dbReference type="NCBI Taxonomy" id="2265"/>
    <lineage>
        <taxon>Archaea</taxon>
        <taxon>Methanobacteriati</taxon>
        <taxon>Methanobacteriota</taxon>
        <taxon>Thermococci</taxon>
        <taxon>Thermococcales</taxon>
        <taxon>Thermococcaceae</taxon>
        <taxon>Thermococcus</taxon>
    </lineage>
</organism>
<comment type="caution">
    <text evidence="1">The sequence shown here is derived from an EMBL/GenBank/DDBJ whole genome shotgun (WGS) entry which is preliminary data.</text>
</comment>
<reference evidence="1" key="1">
    <citation type="journal article" date="2020" name="mSystems">
        <title>Genome- and Community-Level Interaction Insights into Carbon Utilization and Element Cycling Functions of Hydrothermarchaeota in Hydrothermal Sediment.</title>
        <authorList>
            <person name="Zhou Z."/>
            <person name="Liu Y."/>
            <person name="Xu W."/>
            <person name="Pan J."/>
            <person name="Luo Z.H."/>
            <person name="Li M."/>
        </authorList>
    </citation>
    <scope>NUCLEOTIDE SEQUENCE [LARGE SCALE GENOMIC DNA]</scope>
    <source>
        <strain evidence="1">HyVt-93</strain>
    </source>
</reference>
<dbReference type="Proteomes" id="UP000886217">
    <property type="component" value="Unassembled WGS sequence"/>
</dbReference>
<dbReference type="AlphaFoldDB" id="A0A7C5JYE2"/>
<protein>
    <submittedName>
        <fullName evidence="1">Uncharacterized protein</fullName>
    </submittedName>
</protein>
<gene>
    <name evidence="1" type="ORF">ENL40_01065</name>
</gene>
<dbReference type="EMBL" id="DRTU01000049">
    <property type="protein sequence ID" value="HHI00061.1"/>
    <property type="molecule type" value="Genomic_DNA"/>
</dbReference>
<proteinExistence type="predicted"/>